<name>A0AAP2DKB2_9BACT</name>
<dbReference type="PANTHER" id="PTHR43531">
    <property type="entry name" value="PROTEIN ICFG"/>
    <property type="match status" value="1"/>
</dbReference>
<dbReference type="SUPFAM" id="SSF58104">
    <property type="entry name" value="Methyl-accepting chemotaxis protein (MCP) signaling domain"/>
    <property type="match status" value="1"/>
</dbReference>
<reference evidence="7 8" key="1">
    <citation type="submission" date="2021-05" db="EMBL/GenBank/DDBJ databases">
        <title>A Polyphasic approach of four new species of the genus Ohtaekwangia: Ohtaekwangia histidinii sp. nov., Ohtaekwangia cretensis sp. nov., Ohtaekwangia indiensis sp. nov., Ohtaekwangia reichenbachii sp. nov. from diverse environment.</title>
        <authorList>
            <person name="Octaviana S."/>
        </authorList>
    </citation>
    <scope>NUCLEOTIDE SEQUENCE [LARGE SCALE GENOMIC DNA]</scope>
    <source>
        <strain evidence="7 8">PWU4</strain>
    </source>
</reference>
<keyword evidence="3" id="KW-0807">Transducer</keyword>
<keyword evidence="1" id="KW-0145">Chemotaxis</keyword>
<dbReference type="PROSITE" id="PS50111">
    <property type="entry name" value="CHEMOTAXIS_TRANSDUC_2"/>
    <property type="match status" value="1"/>
</dbReference>
<feature type="domain" description="HAMP" evidence="6">
    <location>
        <begin position="293"/>
        <end position="345"/>
    </location>
</feature>
<evidence type="ECO:0000256" key="3">
    <source>
        <dbReference type="PROSITE-ProRule" id="PRU00284"/>
    </source>
</evidence>
<dbReference type="InterPro" id="IPR051310">
    <property type="entry name" value="MCP_chemotaxis"/>
</dbReference>
<dbReference type="SMART" id="SM00283">
    <property type="entry name" value="MA"/>
    <property type="match status" value="1"/>
</dbReference>
<feature type="domain" description="Methyl-accepting transducer" evidence="5">
    <location>
        <begin position="385"/>
        <end position="607"/>
    </location>
</feature>
<dbReference type="InterPro" id="IPR004090">
    <property type="entry name" value="Chemotax_Me-accpt_rcpt"/>
</dbReference>
<dbReference type="AlphaFoldDB" id="A0AAP2DKB2"/>
<dbReference type="SMART" id="SM00304">
    <property type="entry name" value="HAMP"/>
    <property type="match status" value="2"/>
</dbReference>
<dbReference type="Pfam" id="PF00015">
    <property type="entry name" value="MCPsignal"/>
    <property type="match status" value="1"/>
</dbReference>
<evidence type="ECO:0000259" key="6">
    <source>
        <dbReference type="PROSITE" id="PS50885"/>
    </source>
</evidence>
<feature type="region of interest" description="Disordered" evidence="4">
    <location>
        <begin position="647"/>
        <end position="737"/>
    </location>
</feature>
<evidence type="ECO:0008006" key="9">
    <source>
        <dbReference type="Google" id="ProtNLM"/>
    </source>
</evidence>
<dbReference type="EMBL" id="JAHESF010000010">
    <property type="protein sequence ID" value="MBT1697661.1"/>
    <property type="molecule type" value="Genomic_DNA"/>
</dbReference>
<comment type="caution">
    <text evidence="7">The sequence shown here is derived from an EMBL/GenBank/DDBJ whole genome shotgun (WGS) entry which is preliminary data.</text>
</comment>
<dbReference type="GO" id="GO:0005886">
    <property type="term" value="C:plasma membrane"/>
    <property type="evidence" value="ECO:0007669"/>
    <property type="project" value="TreeGrafter"/>
</dbReference>
<dbReference type="GO" id="GO:0006935">
    <property type="term" value="P:chemotaxis"/>
    <property type="evidence" value="ECO:0007669"/>
    <property type="project" value="UniProtKB-KW"/>
</dbReference>
<dbReference type="GO" id="GO:0007165">
    <property type="term" value="P:signal transduction"/>
    <property type="evidence" value="ECO:0007669"/>
    <property type="project" value="UniProtKB-KW"/>
</dbReference>
<organism evidence="7 8">
    <name type="scientific">Chryseosolibacter histidini</name>
    <dbReference type="NCBI Taxonomy" id="2782349"/>
    <lineage>
        <taxon>Bacteria</taxon>
        <taxon>Pseudomonadati</taxon>
        <taxon>Bacteroidota</taxon>
        <taxon>Cytophagia</taxon>
        <taxon>Cytophagales</taxon>
        <taxon>Chryseotaleaceae</taxon>
        <taxon>Chryseosolibacter</taxon>
    </lineage>
</organism>
<dbReference type="InterPro" id="IPR003660">
    <property type="entry name" value="HAMP_dom"/>
</dbReference>
<dbReference type="RefSeq" id="WP_254163532.1">
    <property type="nucleotide sequence ID" value="NZ_JAHESF010000010.1"/>
</dbReference>
<dbReference type="Proteomes" id="UP001319200">
    <property type="component" value="Unassembled WGS sequence"/>
</dbReference>
<keyword evidence="8" id="KW-1185">Reference proteome</keyword>
<dbReference type="Gene3D" id="6.10.340.10">
    <property type="match status" value="1"/>
</dbReference>
<evidence type="ECO:0000256" key="4">
    <source>
        <dbReference type="SAM" id="MobiDB-lite"/>
    </source>
</evidence>
<protein>
    <recommendedName>
        <fullName evidence="9">Methyl-accepting chemotaxis protein</fullName>
    </recommendedName>
</protein>
<evidence type="ECO:0000256" key="1">
    <source>
        <dbReference type="ARBA" id="ARBA00022500"/>
    </source>
</evidence>
<proteinExistence type="inferred from homology"/>
<evidence type="ECO:0000259" key="5">
    <source>
        <dbReference type="PROSITE" id="PS50111"/>
    </source>
</evidence>
<dbReference type="GO" id="GO:0004888">
    <property type="term" value="F:transmembrane signaling receptor activity"/>
    <property type="evidence" value="ECO:0007669"/>
    <property type="project" value="InterPro"/>
</dbReference>
<evidence type="ECO:0000313" key="8">
    <source>
        <dbReference type="Proteomes" id="UP001319200"/>
    </source>
</evidence>
<dbReference type="Pfam" id="PF00672">
    <property type="entry name" value="HAMP"/>
    <property type="match status" value="1"/>
</dbReference>
<dbReference type="PRINTS" id="PR00260">
    <property type="entry name" value="CHEMTRNSDUCR"/>
</dbReference>
<sequence length="737" mass="82221">MKFQLNKIKGKLLLAFGAVLFLSSILAGWGYYSIDHVLEIRGIKEDFKNINEVVLKMRKAEKDFLMRDIKNVEFMSTGESGYVKTIDQYVQQEDSLISFLLESKWSETLNIREDLVALHESLAGYNNTFKKITQAYLKRGYLDYGDEGELRKAIRDVEQSDYRVDMVRLLTLRRIEKDFFIRKDMEYVDKFHEEIEGLKATLRNNIIREKIETYEAKFNDVVKAEQAIGFTETTGLMGEMRASIHKIEPLLDKLEKTVEVRTEEITFNTTMTFAIVFLIELVLGITLAIQFSRTLTTNILTIREAAVKLSQGIIPDKLNIKSTDELGETQRSVNDLISSLNDSVEVANLVSRGKLYSAQQAAKVKLKDGELDKALKNMIRKLSETVQDITKGADEITFGSYEISKSSQLVATGATEQASSLEEISSSVEQMVSNINQNADNASQAEEMTKGAAEKMKQVRNATASTFQSIRDITEKIEIINEIADKTNLLAINAAVEAARAGEHGKGFAVVANEVRKLAERSQKSAVEIIDLSRNTIREAENSGTLLDELAPDVQKSFNLVREISSSSAEQRSGAEQINAALAQLNQVTQQNASSSEELASASTNFNNQAEKLKDTVSFFKLDKKGEVSYQRERIVSQIEQLKAILDETDSEGENGHSKRKVKAGEKQEATNGVSSNSNRPQSPKHNVKTIQVEDDDMPGGPSIQLDDYDSDEGFNGKFTDYDGTDSNGEESAKPGK</sequence>
<evidence type="ECO:0000256" key="2">
    <source>
        <dbReference type="ARBA" id="ARBA00029447"/>
    </source>
</evidence>
<dbReference type="InterPro" id="IPR004089">
    <property type="entry name" value="MCPsignal_dom"/>
</dbReference>
<gene>
    <name evidence="7" type="ORF">KK083_12285</name>
</gene>
<dbReference type="PROSITE" id="PS50885">
    <property type="entry name" value="HAMP"/>
    <property type="match status" value="1"/>
</dbReference>
<comment type="similarity">
    <text evidence="2">Belongs to the methyl-accepting chemotaxis (MCP) protein family.</text>
</comment>
<evidence type="ECO:0000313" key="7">
    <source>
        <dbReference type="EMBL" id="MBT1697661.1"/>
    </source>
</evidence>
<accession>A0AAP2DKB2</accession>
<dbReference type="CDD" id="cd11386">
    <property type="entry name" value="MCP_signal"/>
    <property type="match status" value="1"/>
</dbReference>
<dbReference type="PANTHER" id="PTHR43531:SF11">
    <property type="entry name" value="METHYL-ACCEPTING CHEMOTAXIS PROTEIN 3"/>
    <property type="match status" value="1"/>
</dbReference>
<dbReference type="Gene3D" id="1.10.287.950">
    <property type="entry name" value="Methyl-accepting chemotaxis protein"/>
    <property type="match status" value="1"/>
</dbReference>
<feature type="compositionally biased region" description="Polar residues" evidence="4">
    <location>
        <begin position="670"/>
        <end position="685"/>
    </location>
</feature>